<dbReference type="Proteomes" id="UP000263627">
    <property type="component" value="Chromosome"/>
</dbReference>
<sequence length="81" mass="9627">MHCKWFFVTLRCKGYIVKNLHHKPEKKSVEIQQTFVLQSLACREGNRLRKILCQDLLSKNDSVILLAVVQRDCLFRPKFYC</sequence>
<accession>A0AA44NN31</accession>
<reference evidence="1 4" key="2">
    <citation type="submission" date="2018-09" db="EMBL/GenBank/DDBJ databases">
        <title>Whole genome sequencing of Citrobacter freundii AR_0116.</title>
        <authorList>
            <person name="Conlan S."/>
            <person name="Thomas P.J."/>
            <person name="Mullikin J."/>
            <person name="Frank K.M."/>
            <person name="Segre J.A."/>
        </authorList>
    </citation>
    <scope>NUCLEOTIDE SEQUENCE [LARGE SCALE GENOMIC DNA]</scope>
    <source>
        <strain evidence="1 4">AR_0116</strain>
    </source>
</reference>
<organism evidence="2 3">
    <name type="scientific">Citrobacter freundii</name>
    <dbReference type="NCBI Taxonomy" id="546"/>
    <lineage>
        <taxon>Bacteria</taxon>
        <taxon>Pseudomonadati</taxon>
        <taxon>Pseudomonadota</taxon>
        <taxon>Gammaproteobacteria</taxon>
        <taxon>Enterobacterales</taxon>
        <taxon>Enterobacteriaceae</taxon>
        <taxon>Citrobacter</taxon>
        <taxon>Citrobacter freundii complex</taxon>
    </lineage>
</organism>
<reference evidence="2 3" key="1">
    <citation type="submission" date="2017-04" db="EMBL/GenBank/DDBJ databases">
        <title>Emergence of KPC-2-producing Citrobacter isolates from sediments of a Chinese river.</title>
        <authorList>
            <person name="Zheng B."/>
        </authorList>
    </citation>
    <scope>NUCLEOTIDE SEQUENCE [LARGE SCALE GENOMIC DNA]</scope>
    <source>
        <strain evidence="2 3">C191</strain>
    </source>
</reference>
<dbReference type="EMBL" id="CP032184">
    <property type="protein sequence ID" value="AXZ49326.1"/>
    <property type="molecule type" value="Genomic_DNA"/>
</dbReference>
<proteinExistence type="predicted"/>
<dbReference type="EMBL" id="NEFA01000014">
    <property type="protein sequence ID" value="OYR03512.1"/>
    <property type="molecule type" value="Genomic_DNA"/>
</dbReference>
<gene>
    <name evidence="1" type="ORF">AM363_21530</name>
    <name evidence="2" type="ORF">B9P89_13610</name>
</gene>
<protein>
    <submittedName>
        <fullName evidence="2">Uncharacterized protein</fullName>
    </submittedName>
</protein>
<dbReference type="Proteomes" id="UP000215827">
    <property type="component" value="Unassembled WGS sequence"/>
</dbReference>
<evidence type="ECO:0000313" key="1">
    <source>
        <dbReference type="EMBL" id="AXZ49326.1"/>
    </source>
</evidence>
<evidence type="ECO:0000313" key="3">
    <source>
        <dbReference type="Proteomes" id="UP000215827"/>
    </source>
</evidence>
<name>A0AA44NN31_CITFR</name>
<dbReference type="AlphaFoldDB" id="A0AA44NN31"/>
<evidence type="ECO:0000313" key="2">
    <source>
        <dbReference type="EMBL" id="OYR03512.1"/>
    </source>
</evidence>
<evidence type="ECO:0000313" key="4">
    <source>
        <dbReference type="Proteomes" id="UP000263627"/>
    </source>
</evidence>